<dbReference type="Proteomes" id="UP000826656">
    <property type="component" value="Unassembled WGS sequence"/>
</dbReference>
<comment type="caution">
    <text evidence="1">The sequence shown here is derived from an EMBL/GenBank/DDBJ whole genome shotgun (WGS) entry which is preliminary data.</text>
</comment>
<accession>A0ABQ7U8J8</accession>
<gene>
    <name evidence="1" type="ORF">KY290_031159</name>
</gene>
<protein>
    <submittedName>
        <fullName evidence="1">Uncharacterized protein</fullName>
    </submittedName>
</protein>
<sequence length="179" mass="20062">MSSMKFEINRFSGRNNFNIWKIKMMALLRREGSIHAIDGKYPDKISDSDKKRIKGDALSVIQLSLAPNVLCEMHFERDKGDEASGIFVRGHTSQQGRSKLKCKSSHALVPPQVPREDFGIGGIGSLGRAFVVHFVDVMCRVHEKMHLKHFKMVFGIGLGLPQKEDFPVTGNRVVDLDVA</sequence>
<proteinExistence type="predicted"/>
<evidence type="ECO:0000313" key="1">
    <source>
        <dbReference type="EMBL" id="KAH0743166.1"/>
    </source>
</evidence>
<keyword evidence="2" id="KW-1185">Reference proteome</keyword>
<evidence type="ECO:0000313" key="2">
    <source>
        <dbReference type="Proteomes" id="UP000826656"/>
    </source>
</evidence>
<dbReference type="EMBL" id="JAIVGD010000023">
    <property type="protein sequence ID" value="KAH0743166.1"/>
    <property type="molecule type" value="Genomic_DNA"/>
</dbReference>
<organism evidence="1 2">
    <name type="scientific">Solanum tuberosum</name>
    <name type="common">Potato</name>
    <dbReference type="NCBI Taxonomy" id="4113"/>
    <lineage>
        <taxon>Eukaryota</taxon>
        <taxon>Viridiplantae</taxon>
        <taxon>Streptophyta</taxon>
        <taxon>Embryophyta</taxon>
        <taxon>Tracheophyta</taxon>
        <taxon>Spermatophyta</taxon>
        <taxon>Magnoliopsida</taxon>
        <taxon>eudicotyledons</taxon>
        <taxon>Gunneridae</taxon>
        <taxon>Pentapetalae</taxon>
        <taxon>asterids</taxon>
        <taxon>lamiids</taxon>
        <taxon>Solanales</taxon>
        <taxon>Solanaceae</taxon>
        <taxon>Solanoideae</taxon>
        <taxon>Solaneae</taxon>
        <taxon>Solanum</taxon>
    </lineage>
</organism>
<reference evidence="1 2" key="1">
    <citation type="journal article" date="2021" name="bioRxiv">
        <title>Chromosome-scale and haplotype-resolved genome assembly of a tetraploid potato cultivar.</title>
        <authorList>
            <person name="Sun H."/>
            <person name="Jiao W.-B."/>
            <person name="Krause K."/>
            <person name="Campoy J.A."/>
            <person name="Goel M."/>
            <person name="Folz-Donahue K."/>
            <person name="Kukat C."/>
            <person name="Huettel B."/>
            <person name="Schneeberger K."/>
        </authorList>
    </citation>
    <scope>NUCLEOTIDE SEQUENCE [LARGE SCALE GENOMIC DNA]</scope>
    <source>
        <strain evidence="1">SolTubOtavaFocal</strain>
        <tissue evidence="1">Leaves</tissue>
    </source>
</reference>
<name>A0ABQ7U8J8_SOLTU</name>